<dbReference type="InterPro" id="IPR002930">
    <property type="entry name" value="GCV_H"/>
</dbReference>
<dbReference type="Pfam" id="PF01597">
    <property type="entry name" value="GCV_H"/>
    <property type="match status" value="1"/>
</dbReference>
<reference evidence="2 3" key="1">
    <citation type="journal article" date="2007" name="Int. J. Syst. Evol. Microbiol.">
        <title>Chryseobacterium flavum sp. nov., isolated from polluted soil.</title>
        <authorList>
            <person name="Zhou Y."/>
            <person name="Dong J."/>
            <person name="Wang X."/>
            <person name="Huang X."/>
            <person name="Zhang K.Y."/>
            <person name="Zhang Y.Q."/>
            <person name="Guo Y.F."/>
            <person name="Lai R."/>
            <person name="Li W.J."/>
        </authorList>
    </citation>
    <scope>NUCLEOTIDE SEQUENCE [LARGE SCALE GENOMIC DNA]</scope>
    <source>
        <strain evidence="2 3">KCTC 12877</strain>
    </source>
</reference>
<dbReference type="CDD" id="cd06848">
    <property type="entry name" value="GCS_H"/>
    <property type="match status" value="1"/>
</dbReference>
<dbReference type="Proteomes" id="UP000256769">
    <property type="component" value="Unassembled WGS sequence"/>
</dbReference>
<dbReference type="GO" id="GO:0005960">
    <property type="term" value="C:glycine cleavage complex"/>
    <property type="evidence" value="ECO:0007669"/>
    <property type="project" value="InterPro"/>
</dbReference>
<name>A0A3D9CFY0_9FLAO</name>
<sequence length="126" mass="14870">MYYMLVSKNLYYTENHLWFRKIGLHDFCMGITDYAQKEIGEIHLIEFTMQKNLIGKNDSFGVVHGINMSFELIAPCSCKIMETNQNLNLKPSHINIDPYGCWFLIFSTHHSMNEFLTHKQYIQITQ</sequence>
<evidence type="ECO:0000313" key="3">
    <source>
        <dbReference type="Proteomes" id="UP000256769"/>
    </source>
</evidence>
<proteinExistence type="predicted"/>
<dbReference type="InterPro" id="IPR033753">
    <property type="entry name" value="GCV_H/Fam206"/>
</dbReference>
<comment type="caution">
    <text evidence="2">The sequence shown here is derived from an EMBL/GenBank/DDBJ whole genome shotgun (WGS) entry which is preliminary data.</text>
</comment>
<dbReference type="EMBL" id="QNUE01000027">
    <property type="protein sequence ID" value="REC64650.1"/>
    <property type="molecule type" value="Genomic_DNA"/>
</dbReference>
<dbReference type="PANTHER" id="PTHR11715:SF3">
    <property type="entry name" value="GLYCINE CLEAVAGE SYSTEM H PROTEIN-RELATED"/>
    <property type="match status" value="1"/>
</dbReference>
<dbReference type="GO" id="GO:0005737">
    <property type="term" value="C:cytoplasm"/>
    <property type="evidence" value="ECO:0007669"/>
    <property type="project" value="TreeGrafter"/>
</dbReference>
<keyword evidence="1" id="KW-0450">Lipoyl</keyword>
<evidence type="ECO:0000256" key="1">
    <source>
        <dbReference type="ARBA" id="ARBA00022823"/>
    </source>
</evidence>
<protein>
    <submittedName>
        <fullName evidence="2">Glycine cleavage system protein H</fullName>
    </submittedName>
</protein>
<dbReference type="GO" id="GO:0019464">
    <property type="term" value="P:glycine decarboxylation via glycine cleavage system"/>
    <property type="evidence" value="ECO:0007669"/>
    <property type="project" value="InterPro"/>
</dbReference>
<dbReference type="AlphaFoldDB" id="A0A3D9CFY0"/>
<keyword evidence="3" id="KW-1185">Reference proteome</keyword>
<dbReference type="RefSeq" id="WP_115964204.1">
    <property type="nucleotide sequence ID" value="NZ_QNUE01000027.1"/>
</dbReference>
<organism evidence="2 3">
    <name type="scientific">Chryseobacterium flavum</name>
    <dbReference type="NCBI Taxonomy" id="415851"/>
    <lineage>
        <taxon>Bacteria</taxon>
        <taxon>Pseudomonadati</taxon>
        <taxon>Bacteroidota</taxon>
        <taxon>Flavobacteriia</taxon>
        <taxon>Flavobacteriales</taxon>
        <taxon>Weeksellaceae</taxon>
        <taxon>Chryseobacterium group</taxon>
        <taxon>Chryseobacterium</taxon>
    </lineage>
</organism>
<evidence type="ECO:0000313" key="2">
    <source>
        <dbReference type="EMBL" id="REC64650.1"/>
    </source>
</evidence>
<dbReference type="GO" id="GO:0009249">
    <property type="term" value="P:protein lipoylation"/>
    <property type="evidence" value="ECO:0007669"/>
    <property type="project" value="TreeGrafter"/>
</dbReference>
<accession>A0A3D9CFY0</accession>
<gene>
    <name evidence="2" type="ORF">DRF59_19800</name>
</gene>
<dbReference type="SUPFAM" id="SSF51230">
    <property type="entry name" value="Single hybrid motif"/>
    <property type="match status" value="1"/>
</dbReference>
<dbReference type="InterPro" id="IPR011053">
    <property type="entry name" value="Single_hybrid_motif"/>
</dbReference>
<dbReference type="PANTHER" id="PTHR11715">
    <property type="entry name" value="GLYCINE CLEAVAGE SYSTEM H PROTEIN"/>
    <property type="match status" value="1"/>
</dbReference>
<dbReference type="Gene3D" id="2.40.50.100">
    <property type="match status" value="1"/>
</dbReference>